<keyword evidence="4" id="KW-1185">Reference proteome</keyword>
<dbReference type="Proteomes" id="UP001237642">
    <property type="component" value="Unassembled WGS sequence"/>
</dbReference>
<evidence type="ECO:0000313" key="3">
    <source>
        <dbReference type="EMBL" id="KAK1355784.1"/>
    </source>
</evidence>
<gene>
    <name evidence="3" type="ORF">POM88_049040</name>
</gene>
<comment type="similarity">
    <text evidence="1">Belongs to the STK19 family.</text>
</comment>
<sequence length="270" mass="30983">MEKPSSSSSSPSTRKRRRNDGEIQPTAQIQSDSLEASFNLTDTLVALQMMRSQFPTNPKVSVKPFVLQSQLYSCVKDRTQVDRELESSRREKVLRIFKLNTGQDDHGIMFMDDYLDEIKRIAERMEAKKQDSLEVFEWFKLYVIDSKLDPSIGHEELCSLLSLGGKVKDEHVTLLINAGLLTRQLVDPNMYWFTIPNIGSLLKSLSQGRQELLSFLKRRRFKEMMMATLEKKSLRYSPLDMRFHLRDLIGSGCLKTSQTPSGLVVQVAKD</sequence>
<reference evidence="3" key="2">
    <citation type="submission" date="2023-05" db="EMBL/GenBank/DDBJ databases">
        <authorList>
            <person name="Schelkunov M.I."/>
        </authorList>
    </citation>
    <scope>NUCLEOTIDE SEQUENCE</scope>
    <source>
        <strain evidence="3">Hsosn_3</strain>
        <tissue evidence="3">Leaf</tissue>
    </source>
</reference>
<accession>A0AAD8GX58</accession>
<dbReference type="AlphaFoldDB" id="A0AAD8GX58"/>
<evidence type="ECO:0000256" key="1">
    <source>
        <dbReference type="ARBA" id="ARBA00093458"/>
    </source>
</evidence>
<dbReference type="InterPro" id="IPR018865">
    <property type="entry name" value="STK19-like"/>
</dbReference>
<evidence type="ECO:0000256" key="2">
    <source>
        <dbReference type="SAM" id="MobiDB-lite"/>
    </source>
</evidence>
<proteinExistence type="inferred from homology"/>
<dbReference type="GO" id="GO:0016301">
    <property type="term" value="F:kinase activity"/>
    <property type="evidence" value="ECO:0007669"/>
    <property type="project" value="UniProtKB-KW"/>
</dbReference>
<keyword evidence="3" id="KW-0808">Transferase</keyword>
<reference evidence="3" key="1">
    <citation type="submission" date="2023-02" db="EMBL/GenBank/DDBJ databases">
        <title>Genome of toxic invasive species Heracleum sosnowskyi carries increased number of genes despite the absence of recent whole-genome duplications.</title>
        <authorList>
            <person name="Schelkunov M."/>
            <person name="Shtratnikova V."/>
            <person name="Makarenko M."/>
            <person name="Klepikova A."/>
            <person name="Omelchenko D."/>
            <person name="Novikova G."/>
            <person name="Obukhova E."/>
            <person name="Bogdanov V."/>
            <person name="Penin A."/>
            <person name="Logacheva M."/>
        </authorList>
    </citation>
    <scope>NUCLEOTIDE SEQUENCE</scope>
    <source>
        <strain evidence="3">Hsosn_3</strain>
        <tissue evidence="3">Leaf</tissue>
    </source>
</reference>
<keyword evidence="3" id="KW-0418">Kinase</keyword>
<name>A0AAD8GX58_9APIA</name>
<dbReference type="Pfam" id="PF10494">
    <property type="entry name" value="Stk19"/>
    <property type="match status" value="1"/>
</dbReference>
<comment type="caution">
    <text evidence="3">The sequence shown here is derived from an EMBL/GenBank/DDBJ whole genome shotgun (WGS) entry which is preliminary data.</text>
</comment>
<feature type="compositionally biased region" description="Low complexity" evidence="2">
    <location>
        <begin position="1"/>
        <end position="12"/>
    </location>
</feature>
<feature type="region of interest" description="Disordered" evidence="2">
    <location>
        <begin position="1"/>
        <end position="26"/>
    </location>
</feature>
<organism evidence="3 4">
    <name type="scientific">Heracleum sosnowskyi</name>
    <dbReference type="NCBI Taxonomy" id="360622"/>
    <lineage>
        <taxon>Eukaryota</taxon>
        <taxon>Viridiplantae</taxon>
        <taxon>Streptophyta</taxon>
        <taxon>Embryophyta</taxon>
        <taxon>Tracheophyta</taxon>
        <taxon>Spermatophyta</taxon>
        <taxon>Magnoliopsida</taxon>
        <taxon>eudicotyledons</taxon>
        <taxon>Gunneridae</taxon>
        <taxon>Pentapetalae</taxon>
        <taxon>asterids</taxon>
        <taxon>campanulids</taxon>
        <taxon>Apiales</taxon>
        <taxon>Apiaceae</taxon>
        <taxon>Apioideae</taxon>
        <taxon>apioid superclade</taxon>
        <taxon>Tordylieae</taxon>
        <taxon>Tordyliinae</taxon>
        <taxon>Heracleum</taxon>
    </lineage>
</organism>
<protein>
    <submittedName>
        <fullName evidence="3">Serine/threonine-protein kinase 19</fullName>
    </submittedName>
</protein>
<evidence type="ECO:0000313" key="4">
    <source>
        <dbReference type="Proteomes" id="UP001237642"/>
    </source>
</evidence>
<dbReference type="PANTHER" id="PTHR15243:SF0">
    <property type="entry name" value="SERINE_THREONINE-PROTEIN KINASE 19"/>
    <property type="match status" value="1"/>
</dbReference>
<dbReference type="PANTHER" id="PTHR15243">
    <property type="entry name" value="SERINE/THREONINE-PROTEIN KINASE 19"/>
    <property type="match status" value="1"/>
</dbReference>
<dbReference type="EMBL" id="JAUIZM010000011">
    <property type="protein sequence ID" value="KAK1355784.1"/>
    <property type="molecule type" value="Genomic_DNA"/>
</dbReference>